<dbReference type="Gene3D" id="3.40.190.290">
    <property type="match status" value="1"/>
</dbReference>
<gene>
    <name evidence="7" type="ORF">BMG03_19120</name>
</gene>
<keyword evidence="2" id="KW-0805">Transcription regulation</keyword>
<dbReference type="PANTHER" id="PTHR30419:SF8">
    <property type="entry name" value="NITROGEN ASSIMILATION TRANSCRIPTIONAL ACTIVATOR-RELATED"/>
    <property type="match status" value="1"/>
</dbReference>
<dbReference type="InterPro" id="IPR000847">
    <property type="entry name" value="LysR_HTH_N"/>
</dbReference>
<dbReference type="EMBL" id="CP019438">
    <property type="protein sequence ID" value="AQS50039.1"/>
    <property type="molecule type" value="Genomic_DNA"/>
</dbReference>
<dbReference type="PRINTS" id="PR00039">
    <property type="entry name" value="HTHLYSR"/>
</dbReference>
<dbReference type="PANTHER" id="PTHR30419">
    <property type="entry name" value="HTH-TYPE TRANSCRIPTIONAL REGULATOR YBHD"/>
    <property type="match status" value="1"/>
</dbReference>
<dbReference type="SUPFAM" id="SSF46785">
    <property type="entry name" value="Winged helix' DNA-binding domain"/>
    <property type="match status" value="1"/>
</dbReference>
<evidence type="ECO:0000256" key="2">
    <source>
        <dbReference type="ARBA" id="ARBA00023015"/>
    </source>
</evidence>
<sequence>MNRNNISLSDYLAVLTLRRTGTFRTAAEALKMSPSALSRQVAALEERLKVRLFDRDTRNVLLTASGEVFARIAERMVNTADDAQAEFDAHLSARHGQLTIAGLPSVTAALLPGILRRFAQRHPQIDLKIIDALSESVIEVVESGRAEIGFTAGTGSTRSRLSFQPVTDDRFLAIGAPDGPLAEDRLYDWGELVEMPFIAMAQGTSVRELLDSACLRLDRPLSPRFEVAHLATAGAFVAAGLGITALPELTLAVLPTDRLVRREIRDFGMRRRIGLVRQPGRSLSPAAAAFMQVLAEEQTQAEPPNELNSPEPRSERQVSSLR</sequence>
<feature type="region of interest" description="Disordered" evidence="5">
    <location>
        <begin position="297"/>
        <end position="322"/>
    </location>
</feature>
<reference evidence="7 8" key="1">
    <citation type="submission" date="2017-01" db="EMBL/GenBank/DDBJ databases">
        <title>The complete genome sequence of a sulfur-oxidizing marine bacterium Thioclava sp. 25B10_4T.</title>
        <authorList>
            <person name="Liu Y."/>
            <person name="Lai Q."/>
            <person name="Shao Z."/>
        </authorList>
    </citation>
    <scope>NUCLEOTIDE SEQUENCE [LARGE SCALE GENOMIC DNA]</scope>
    <source>
        <strain evidence="7 8">25B10_4</strain>
        <plasmid evidence="7 8">unnamed1</plasmid>
    </source>
</reference>
<keyword evidence="4" id="KW-0804">Transcription</keyword>
<dbReference type="InterPro" id="IPR036390">
    <property type="entry name" value="WH_DNA-bd_sf"/>
</dbReference>
<dbReference type="InterPro" id="IPR005119">
    <property type="entry name" value="LysR_subst-bd"/>
</dbReference>
<dbReference type="Pfam" id="PF00126">
    <property type="entry name" value="HTH_1"/>
    <property type="match status" value="1"/>
</dbReference>
<evidence type="ECO:0000259" key="6">
    <source>
        <dbReference type="PROSITE" id="PS50931"/>
    </source>
</evidence>
<dbReference type="Proteomes" id="UP000185622">
    <property type="component" value="Plasmid unnamed1"/>
</dbReference>
<dbReference type="CDD" id="cd08440">
    <property type="entry name" value="PBP2_LTTR_like_4"/>
    <property type="match status" value="1"/>
</dbReference>
<proteinExistence type="inferred from homology"/>
<dbReference type="InterPro" id="IPR050950">
    <property type="entry name" value="HTH-type_LysR_regulators"/>
</dbReference>
<dbReference type="RefSeq" id="WP_075777312.1">
    <property type="nucleotide sequence ID" value="NZ_CP019438.1"/>
</dbReference>
<evidence type="ECO:0000256" key="3">
    <source>
        <dbReference type="ARBA" id="ARBA00023125"/>
    </source>
</evidence>
<protein>
    <recommendedName>
        <fullName evidence="6">HTH lysR-type domain-containing protein</fullName>
    </recommendedName>
</protein>
<evidence type="ECO:0000313" key="8">
    <source>
        <dbReference type="Proteomes" id="UP000185622"/>
    </source>
</evidence>
<evidence type="ECO:0000256" key="1">
    <source>
        <dbReference type="ARBA" id="ARBA00009437"/>
    </source>
</evidence>
<keyword evidence="7" id="KW-0614">Plasmid</keyword>
<accession>A0ABN4XJ97</accession>
<dbReference type="Pfam" id="PF03466">
    <property type="entry name" value="LysR_substrate"/>
    <property type="match status" value="1"/>
</dbReference>
<feature type="domain" description="HTH lysR-type" evidence="6">
    <location>
        <begin position="19"/>
        <end position="63"/>
    </location>
</feature>
<keyword evidence="3" id="KW-0238">DNA-binding</keyword>
<evidence type="ECO:0000256" key="5">
    <source>
        <dbReference type="SAM" id="MobiDB-lite"/>
    </source>
</evidence>
<feature type="compositionally biased region" description="Polar residues" evidence="5">
    <location>
        <begin position="297"/>
        <end position="308"/>
    </location>
</feature>
<comment type="similarity">
    <text evidence="1">Belongs to the LysR transcriptional regulatory family.</text>
</comment>
<dbReference type="SUPFAM" id="SSF53850">
    <property type="entry name" value="Periplasmic binding protein-like II"/>
    <property type="match status" value="1"/>
</dbReference>
<keyword evidence="8" id="KW-1185">Reference proteome</keyword>
<dbReference type="InterPro" id="IPR036388">
    <property type="entry name" value="WH-like_DNA-bd_sf"/>
</dbReference>
<evidence type="ECO:0000256" key="4">
    <source>
        <dbReference type="ARBA" id="ARBA00023163"/>
    </source>
</evidence>
<name>A0ABN4XJ97_9RHOB</name>
<organism evidence="7 8">
    <name type="scientific">Thioclava nitratireducens</name>
    <dbReference type="NCBI Taxonomy" id="1915078"/>
    <lineage>
        <taxon>Bacteria</taxon>
        <taxon>Pseudomonadati</taxon>
        <taxon>Pseudomonadota</taxon>
        <taxon>Alphaproteobacteria</taxon>
        <taxon>Rhodobacterales</taxon>
        <taxon>Paracoccaceae</taxon>
        <taxon>Thioclava</taxon>
    </lineage>
</organism>
<dbReference type="Gene3D" id="1.10.10.10">
    <property type="entry name" value="Winged helix-like DNA-binding domain superfamily/Winged helix DNA-binding domain"/>
    <property type="match status" value="1"/>
</dbReference>
<geneLocation type="plasmid" evidence="7 8">
    <name>unnamed1</name>
</geneLocation>
<evidence type="ECO:0000313" key="7">
    <source>
        <dbReference type="EMBL" id="AQS50039.1"/>
    </source>
</evidence>
<dbReference type="PROSITE" id="PS50931">
    <property type="entry name" value="HTH_LYSR"/>
    <property type="match status" value="1"/>
</dbReference>